<sequence length="330" mass="37300">MVISALSKGFSSIWCLPGSHYCSFLPNLVLYILCSEYSDFLNRVFITQYRYGYPAFLTLCQVLLTWFILEWLRFFQWTSIQPYSLEVGEILLLPSICFSFHSILSLWAVTNAPFTSYMLIIRFMPLVNLILAHLFTIKSKPSLRETFIVIIVTLCSIITGVQNFHDDAITYVYGLLGLAFESFYLTLIQKTKEDQRLSAVNIHYTCVINSVPILVVLCLIHPDTLKALASGSWLSLIFLGFFSLLLILGCILKFLICFCACQSSAVTVGMMDIAKRDTMTLRSLLPYKQSSLSLPFLTSLFISLSGIGIYAYGHYIDILPVPSVLNGHFI</sequence>
<feature type="transmembrane region" description="Helical" evidence="5">
    <location>
        <begin position="114"/>
        <end position="135"/>
    </location>
</feature>
<evidence type="ECO:0000256" key="5">
    <source>
        <dbReference type="SAM" id="Phobius"/>
    </source>
</evidence>
<reference evidence="6" key="3">
    <citation type="submission" date="2025-09" db="UniProtKB">
        <authorList>
            <consortium name="Ensembl"/>
        </authorList>
    </citation>
    <scope>IDENTIFICATION</scope>
</reference>
<dbReference type="InterPro" id="IPR050186">
    <property type="entry name" value="TPT_transporter"/>
</dbReference>
<reference evidence="6" key="2">
    <citation type="submission" date="2025-08" db="UniProtKB">
        <authorList>
            <consortium name="Ensembl"/>
        </authorList>
    </citation>
    <scope>IDENTIFICATION</scope>
</reference>
<dbReference type="eggNOG" id="KOG1444">
    <property type="taxonomic scope" value="Eukaryota"/>
</dbReference>
<feature type="transmembrane region" description="Helical" evidence="5">
    <location>
        <begin position="171"/>
        <end position="188"/>
    </location>
</feature>
<organism evidence="6 7">
    <name type="scientific">Latimeria chalumnae</name>
    <name type="common">Coelacanth</name>
    <dbReference type="NCBI Taxonomy" id="7897"/>
    <lineage>
        <taxon>Eukaryota</taxon>
        <taxon>Metazoa</taxon>
        <taxon>Chordata</taxon>
        <taxon>Craniata</taxon>
        <taxon>Vertebrata</taxon>
        <taxon>Euteleostomi</taxon>
        <taxon>Coelacanthiformes</taxon>
        <taxon>Coelacanthidae</taxon>
        <taxon>Latimeria</taxon>
    </lineage>
</organism>
<dbReference type="HOGENOM" id="CLU_841879_0_0_1"/>
<evidence type="ECO:0000256" key="1">
    <source>
        <dbReference type="ARBA" id="ARBA00004141"/>
    </source>
</evidence>
<reference evidence="7" key="1">
    <citation type="submission" date="2011-08" db="EMBL/GenBank/DDBJ databases">
        <title>The draft genome of Latimeria chalumnae.</title>
        <authorList>
            <person name="Di Palma F."/>
            <person name="Alfoldi J."/>
            <person name="Johnson J."/>
            <person name="Berlin A."/>
            <person name="Gnerre S."/>
            <person name="Jaffe D."/>
            <person name="MacCallum I."/>
            <person name="Young S."/>
            <person name="Walker B.J."/>
            <person name="Lander E."/>
            <person name="Lindblad-Toh K."/>
        </authorList>
    </citation>
    <scope>NUCLEOTIDE SEQUENCE [LARGE SCALE GENOMIC DNA]</scope>
    <source>
        <strain evidence="7">Wild caught</strain>
    </source>
</reference>
<accession>M3XGT3</accession>
<evidence type="ECO:0000256" key="3">
    <source>
        <dbReference type="ARBA" id="ARBA00022989"/>
    </source>
</evidence>
<feature type="transmembrane region" description="Helical" evidence="5">
    <location>
        <begin position="200"/>
        <end position="222"/>
    </location>
</feature>
<keyword evidence="3 5" id="KW-1133">Transmembrane helix</keyword>
<dbReference type="KEGG" id="lcm:106705429"/>
<feature type="transmembrane region" description="Helical" evidence="5">
    <location>
        <begin position="234"/>
        <end position="261"/>
    </location>
</feature>
<dbReference type="Ensembl" id="ENSLACT00000026426.1">
    <property type="protein sequence ID" value="ENSLACP00000021939.1"/>
    <property type="gene ID" value="ENSLACG00000022460.1"/>
</dbReference>
<comment type="subcellular location">
    <subcellularLocation>
        <location evidence="1">Membrane</location>
        <topology evidence="1">Multi-pass membrane protein</topology>
    </subcellularLocation>
</comment>
<evidence type="ECO:0000313" key="7">
    <source>
        <dbReference type="Proteomes" id="UP000008672"/>
    </source>
</evidence>
<feature type="transmembrane region" description="Helical" evidence="5">
    <location>
        <begin position="90"/>
        <end position="108"/>
    </location>
</feature>
<proteinExistence type="predicted"/>
<dbReference type="GO" id="GO:0016020">
    <property type="term" value="C:membrane"/>
    <property type="evidence" value="ECO:0007669"/>
    <property type="project" value="UniProtKB-SubCell"/>
</dbReference>
<evidence type="ECO:0008006" key="8">
    <source>
        <dbReference type="Google" id="ProtNLM"/>
    </source>
</evidence>
<dbReference type="InParanoid" id="M3XGT3"/>
<dbReference type="OrthoDB" id="9943635at2759"/>
<keyword evidence="4 5" id="KW-0472">Membrane</keyword>
<dbReference type="AlphaFoldDB" id="M3XGT3"/>
<keyword evidence="2 5" id="KW-0812">Transmembrane</keyword>
<keyword evidence="7" id="KW-1185">Reference proteome</keyword>
<feature type="transmembrane region" description="Helical" evidence="5">
    <location>
        <begin position="292"/>
        <end position="313"/>
    </location>
</feature>
<evidence type="ECO:0000313" key="6">
    <source>
        <dbReference type="Ensembl" id="ENSLACP00000021939.1"/>
    </source>
</evidence>
<evidence type="ECO:0000256" key="2">
    <source>
        <dbReference type="ARBA" id="ARBA00022692"/>
    </source>
</evidence>
<dbReference type="OMA" id="KCSGRWR"/>
<name>M3XGT3_LATCH</name>
<feature type="transmembrane region" description="Helical" evidence="5">
    <location>
        <begin position="51"/>
        <end position="69"/>
    </location>
</feature>
<evidence type="ECO:0000256" key="4">
    <source>
        <dbReference type="ARBA" id="ARBA00023136"/>
    </source>
</evidence>
<protein>
    <recommendedName>
        <fullName evidence="8">Sugar phosphate transporter domain-containing protein</fullName>
    </recommendedName>
</protein>
<dbReference type="PANTHER" id="PTHR11132">
    <property type="entry name" value="SOLUTE CARRIER FAMILY 35"/>
    <property type="match status" value="1"/>
</dbReference>
<dbReference type="EMBL" id="AFYH01171885">
    <property type="status" value="NOT_ANNOTATED_CDS"/>
    <property type="molecule type" value="Genomic_DNA"/>
</dbReference>
<dbReference type="GeneTree" id="ENSGT00390000007694"/>
<dbReference type="Proteomes" id="UP000008672">
    <property type="component" value="Unassembled WGS sequence"/>
</dbReference>